<organism evidence="2 3">
    <name type="scientific">Arthrobotrys musiformis</name>
    <dbReference type="NCBI Taxonomy" id="47236"/>
    <lineage>
        <taxon>Eukaryota</taxon>
        <taxon>Fungi</taxon>
        <taxon>Dikarya</taxon>
        <taxon>Ascomycota</taxon>
        <taxon>Pezizomycotina</taxon>
        <taxon>Orbiliomycetes</taxon>
        <taxon>Orbiliales</taxon>
        <taxon>Orbiliaceae</taxon>
        <taxon>Arthrobotrys</taxon>
    </lineage>
</organism>
<evidence type="ECO:0000313" key="2">
    <source>
        <dbReference type="EMBL" id="KAK6509221.1"/>
    </source>
</evidence>
<reference evidence="2 3" key="1">
    <citation type="submission" date="2023-08" db="EMBL/GenBank/DDBJ databases">
        <authorList>
            <person name="Palmer J.M."/>
        </authorList>
    </citation>
    <scope>NUCLEOTIDE SEQUENCE [LARGE SCALE GENOMIC DNA]</scope>
    <source>
        <strain evidence="2 3">TWF481</strain>
    </source>
</reference>
<proteinExistence type="predicted"/>
<feature type="chain" id="PRO_5043720962" evidence="1">
    <location>
        <begin position="27"/>
        <end position="199"/>
    </location>
</feature>
<keyword evidence="3" id="KW-1185">Reference proteome</keyword>
<accession>A0AAV9WJ47</accession>
<name>A0AAV9WJ47_9PEZI</name>
<comment type="caution">
    <text evidence="2">The sequence shown here is derived from an EMBL/GenBank/DDBJ whole genome shotgun (WGS) entry which is preliminary data.</text>
</comment>
<keyword evidence="1" id="KW-0732">Signal</keyword>
<dbReference type="EMBL" id="JAVHJL010000002">
    <property type="protein sequence ID" value="KAK6509221.1"/>
    <property type="molecule type" value="Genomic_DNA"/>
</dbReference>
<evidence type="ECO:0000256" key="1">
    <source>
        <dbReference type="SAM" id="SignalP"/>
    </source>
</evidence>
<sequence length="199" mass="22349">MFRADDGEKVRLLCVLLVRLFMSTLARLERENLLGPDTRIKNIGTIMALWMMAAKVFNDYGCVETGDEPEQLGPRKDKKNWQPPSFNNLILAYAVKYDITLLGPRTIVDLIEECEEEIATEDVELPVPESNRGPKADPFGFSPNLKSYKSDHGPNMGGDKLDITTFSIAERRRTAFDGRDPLGREEIASLKQGMVLMVA</sequence>
<protein>
    <submittedName>
        <fullName evidence="2">Uncharacterized protein</fullName>
    </submittedName>
</protein>
<feature type="signal peptide" evidence="1">
    <location>
        <begin position="1"/>
        <end position="26"/>
    </location>
</feature>
<dbReference type="AlphaFoldDB" id="A0AAV9WJ47"/>
<dbReference type="Proteomes" id="UP001370758">
    <property type="component" value="Unassembled WGS sequence"/>
</dbReference>
<evidence type="ECO:0000313" key="3">
    <source>
        <dbReference type="Proteomes" id="UP001370758"/>
    </source>
</evidence>
<gene>
    <name evidence="2" type="ORF">TWF481_003981</name>
</gene>